<dbReference type="PANTHER" id="PTHR43283:SF7">
    <property type="entry name" value="BETA-LACTAMASE-RELATED DOMAIN-CONTAINING PROTEIN"/>
    <property type="match status" value="1"/>
</dbReference>
<evidence type="ECO:0000259" key="1">
    <source>
        <dbReference type="Pfam" id="PF00144"/>
    </source>
</evidence>
<dbReference type="AlphaFoldDB" id="A0A6J6BK99"/>
<organism evidence="2">
    <name type="scientific">freshwater metagenome</name>
    <dbReference type="NCBI Taxonomy" id="449393"/>
    <lineage>
        <taxon>unclassified sequences</taxon>
        <taxon>metagenomes</taxon>
        <taxon>ecological metagenomes</taxon>
    </lineage>
</organism>
<dbReference type="PANTHER" id="PTHR43283">
    <property type="entry name" value="BETA-LACTAMASE-RELATED"/>
    <property type="match status" value="1"/>
</dbReference>
<evidence type="ECO:0000313" key="2">
    <source>
        <dbReference type="EMBL" id="CAB4539195.1"/>
    </source>
</evidence>
<proteinExistence type="predicted"/>
<reference evidence="2" key="1">
    <citation type="submission" date="2020-05" db="EMBL/GenBank/DDBJ databases">
        <authorList>
            <person name="Chiriac C."/>
            <person name="Salcher M."/>
            <person name="Ghai R."/>
            <person name="Kavagutti S V."/>
        </authorList>
    </citation>
    <scope>NUCLEOTIDE SEQUENCE</scope>
</reference>
<dbReference type="Pfam" id="PF00144">
    <property type="entry name" value="Beta-lactamase"/>
    <property type="match status" value="1"/>
</dbReference>
<dbReference type="EMBL" id="CAEZSR010000003">
    <property type="protein sequence ID" value="CAB4539195.1"/>
    <property type="molecule type" value="Genomic_DNA"/>
</dbReference>
<dbReference type="InterPro" id="IPR012338">
    <property type="entry name" value="Beta-lactam/transpept-like"/>
</dbReference>
<sequence>MTGGARGTDDAAVAELEAFIASEIDAGASLAAQYAIAIDGEVHATGTFGAATDEHRFTIFSATKTIVAMALLPHLADGSLDLTQRVAELLPEFGERGKHDVTVLQLLTMQGGFPQAVMSPDRWGTSAGRREQFAQWEPEWPAGTRTEYHPVSAHWVIGELIETLSGRPFHEVVHERVTAPAGADPVLVPGALDAPVVPVRSLGTHPGYGDDVLPSLVELFGRREHVPLVTIGPEALLSMNHPKVQAACIPGGGGRARAVDVARVYQRFLADDSPWMRDAVGTIRNASVSASDGLPSNRTIAGVVSGRDGLHRQRWMPAAPRAFGHAGAGGQLCWADPDTSLSFCFLHDTLQLDPRVELPRITRLNELALACAAR</sequence>
<dbReference type="InterPro" id="IPR001466">
    <property type="entry name" value="Beta-lactam-related"/>
</dbReference>
<accession>A0A6J6BK99</accession>
<protein>
    <submittedName>
        <fullName evidence="2">Unannotated protein</fullName>
    </submittedName>
</protein>
<dbReference type="SUPFAM" id="SSF56601">
    <property type="entry name" value="beta-lactamase/transpeptidase-like"/>
    <property type="match status" value="1"/>
</dbReference>
<name>A0A6J6BK99_9ZZZZ</name>
<dbReference type="Gene3D" id="3.40.710.10">
    <property type="entry name" value="DD-peptidase/beta-lactamase superfamily"/>
    <property type="match status" value="1"/>
</dbReference>
<dbReference type="InterPro" id="IPR050789">
    <property type="entry name" value="Diverse_Enzym_Activities"/>
</dbReference>
<gene>
    <name evidence="2" type="ORF">UFOPK1493_00167</name>
</gene>
<feature type="domain" description="Beta-lactamase-related" evidence="1">
    <location>
        <begin position="20"/>
        <end position="352"/>
    </location>
</feature>